<evidence type="ECO:0000256" key="2">
    <source>
        <dbReference type="SAM" id="Phobius"/>
    </source>
</evidence>
<name>A0A1I2U6C2_9EURY</name>
<dbReference type="RefSeq" id="WP_092893179.1">
    <property type="nucleotide sequence ID" value="NZ_FOOQ01000003.1"/>
</dbReference>
<dbReference type="Pfam" id="PF25939">
    <property type="entry name" value="DUF7982"/>
    <property type="match status" value="1"/>
</dbReference>
<accession>A0A1I2U6C2</accession>
<dbReference type="Proteomes" id="UP000198876">
    <property type="component" value="Unassembled WGS sequence"/>
</dbReference>
<dbReference type="AlphaFoldDB" id="A0A1I2U6C2"/>
<feature type="transmembrane region" description="Helical" evidence="2">
    <location>
        <begin position="89"/>
        <end position="107"/>
    </location>
</feature>
<gene>
    <name evidence="4" type="ORF">SAMN04488063_2795</name>
</gene>
<protein>
    <recommendedName>
        <fullName evidence="3">DUF7982 domain-containing protein</fullName>
    </recommendedName>
</protein>
<sequence>MSLTDERATEPPADGRSESNDDNGSRPDDPATGDERERRLEELRAENERLREDYARGKRLQHRQTAIALLGVGLVGIAAGITFPSARTVLLALGSTGVFGSILTYFLSPDTVMPATVGRSAYDAVRETGSTIRDELGLADVAVYVPVDSVATETRAPVRLFVPQSPEYDLPSDDDLRSAFVVPEDGRRRGVAFTPTAGRMLAEFERTRSAQADLRLDTRVAQLCDALVEQFELLRAADAELDEEMQRITVGVTGVSYPNTTGFDHPVASFLGGGLACGLETPVTVEVERVDDGESDVLITCRW</sequence>
<feature type="region of interest" description="Disordered" evidence="1">
    <location>
        <begin position="1"/>
        <end position="39"/>
    </location>
</feature>
<keyword evidence="2" id="KW-0812">Transmembrane</keyword>
<keyword evidence="2" id="KW-0472">Membrane</keyword>
<feature type="domain" description="DUF7982" evidence="3">
    <location>
        <begin position="35"/>
        <end position="303"/>
    </location>
</feature>
<reference evidence="5" key="1">
    <citation type="submission" date="2016-10" db="EMBL/GenBank/DDBJ databases">
        <authorList>
            <person name="Varghese N."/>
            <person name="Submissions S."/>
        </authorList>
    </citation>
    <scope>NUCLEOTIDE SEQUENCE [LARGE SCALE GENOMIC DNA]</scope>
    <source>
        <strain evidence="5">CGMCC 1.7739</strain>
    </source>
</reference>
<keyword evidence="5" id="KW-1185">Reference proteome</keyword>
<dbReference type="OrthoDB" id="214277at2157"/>
<dbReference type="STRING" id="553467.SAMN04488063_2795"/>
<keyword evidence="2" id="KW-1133">Transmembrane helix</keyword>
<evidence type="ECO:0000259" key="3">
    <source>
        <dbReference type="Pfam" id="PF25939"/>
    </source>
</evidence>
<dbReference type="InterPro" id="IPR058288">
    <property type="entry name" value="DUF7982"/>
</dbReference>
<proteinExistence type="predicted"/>
<organism evidence="4 5">
    <name type="scientific">Halopelagius inordinatus</name>
    <dbReference type="NCBI Taxonomy" id="553467"/>
    <lineage>
        <taxon>Archaea</taxon>
        <taxon>Methanobacteriati</taxon>
        <taxon>Methanobacteriota</taxon>
        <taxon>Stenosarchaea group</taxon>
        <taxon>Halobacteria</taxon>
        <taxon>Halobacteriales</taxon>
        <taxon>Haloferacaceae</taxon>
    </lineage>
</organism>
<evidence type="ECO:0000313" key="5">
    <source>
        <dbReference type="Proteomes" id="UP000198876"/>
    </source>
</evidence>
<dbReference type="EMBL" id="FOOQ01000003">
    <property type="protein sequence ID" value="SFG72563.1"/>
    <property type="molecule type" value="Genomic_DNA"/>
</dbReference>
<feature type="transmembrane region" description="Helical" evidence="2">
    <location>
        <begin position="66"/>
        <end position="83"/>
    </location>
</feature>
<evidence type="ECO:0000256" key="1">
    <source>
        <dbReference type="SAM" id="MobiDB-lite"/>
    </source>
</evidence>
<evidence type="ECO:0000313" key="4">
    <source>
        <dbReference type="EMBL" id="SFG72563.1"/>
    </source>
</evidence>